<reference evidence="1 2" key="1">
    <citation type="journal article" date="2021" name="J. Hered.">
        <title>A chromosome-level genome assembly of the parasitoid wasp, Cotesia glomerata (Hymenoptera: Braconidae).</title>
        <authorList>
            <person name="Pinto B.J."/>
            <person name="Weis J.J."/>
            <person name="Gamble T."/>
            <person name="Ode P.J."/>
            <person name="Paul R."/>
            <person name="Zaspel J.M."/>
        </authorList>
    </citation>
    <scope>NUCLEOTIDE SEQUENCE [LARGE SCALE GENOMIC DNA]</scope>
    <source>
        <strain evidence="1">CgM1</strain>
    </source>
</reference>
<dbReference type="EMBL" id="JAHXZJ010000002">
    <property type="protein sequence ID" value="KAH0563661.1"/>
    <property type="molecule type" value="Genomic_DNA"/>
</dbReference>
<proteinExistence type="predicted"/>
<comment type="caution">
    <text evidence="1">The sequence shown here is derived from an EMBL/GenBank/DDBJ whole genome shotgun (WGS) entry which is preliminary data.</text>
</comment>
<gene>
    <name evidence="1" type="ORF">KQX54_003984</name>
</gene>
<dbReference type="Proteomes" id="UP000826195">
    <property type="component" value="Unassembled WGS sequence"/>
</dbReference>
<evidence type="ECO:0000313" key="1">
    <source>
        <dbReference type="EMBL" id="KAH0563661.1"/>
    </source>
</evidence>
<protein>
    <recommendedName>
        <fullName evidence="3">Reverse transcriptase zinc-binding domain-containing protein</fullName>
    </recommendedName>
</protein>
<name>A0AAV7J1T1_COTGL</name>
<evidence type="ECO:0008006" key="3">
    <source>
        <dbReference type="Google" id="ProtNLM"/>
    </source>
</evidence>
<accession>A0AAV7J1T1</accession>
<organism evidence="1 2">
    <name type="scientific">Cotesia glomerata</name>
    <name type="common">Lepidopteran parasitic wasp</name>
    <name type="synonym">Apanteles glomeratus</name>
    <dbReference type="NCBI Taxonomy" id="32391"/>
    <lineage>
        <taxon>Eukaryota</taxon>
        <taxon>Metazoa</taxon>
        <taxon>Ecdysozoa</taxon>
        <taxon>Arthropoda</taxon>
        <taxon>Hexapoda</taxon>
        <taxon>Insecta</taxon>
        <taxon>Pterygota</taxon>
        <taxon>Neoptera</taxon>
        <taxon>Endopterygota</taxon>
        <taxon>Hymenoptera</taxon>
        <taxon>Apocrita</taxon>
        <taxon>Ichneumonoidea</taxon>
        <taxon>Braconidae</taxon>
        <taxon>Microgastrinae</taxon>
        <taxon>Cotesia</taxon>
    </lineage>
</organism>
<sequence length="199" mass="23934">MEDHRWPKRCLLNLCNLLQNPECQKRFNWVARFDLLLQELGLQGMFTNLNPVYWEKNQDKFLNAALERARRMDYECYLRSSSLQMQLIWRKEAVTPRFLKMRWPIHLTRMLSQLRLANTHCCRIFCFDQCLQLIPKALCRTCGTEPETVDHILSRCKTLEDLRQRHLRRFLHQFIVVPAKFSKLEPIYLFAGSYKDTPL</sequence>
<keyword evidence="2" id="KW-1185">Reference proteome</keyword>
<dbReference type="AlphaFoldDB" id="A0AAV7J1T1"/>
<evidence type="ECO:0000313" key="2">
    <source>
        <dbReference type="Proteomes" id="UP000826195"/>
    </source>
</evidence>